<keyword evidence="1" id="KW-0732">Signal</keyword>
<evidence type="ECO:0000256" key="1">
    <source>
        <dbReference type="SAM" id="SignalP"/>
    </source>
</evidence>
<proteinExistence type="predicted"/>
<accession>A0A1F4Y333</accession>
<evidence type="ECO:0008006" key="4">
    <source>
        <dbReference type="Google" id="ProtNLM"/>
    </source>
</evidence>
<dbReference type="AlphaFoldDB" id="A0A1F4Y333"/>
<feature type="signal peptide" evidence="1">
    <location>
        <begin position="1"/>
        <end position="24"/>
    </location>
</feature>
<gene>
    <name evidence="2" type="ORF">A2419_00700</name>
</gene>
<evidence type="ECO:0000313" key="2">
    <source>
        <dbReference type="EMBL" id="OGC88359.1"/>
    </source>
</evidence>
<dbReference type="EMBL" id="MEXB01000009">
    <property type="protein sequence ID" value="OGC88359.1"/>
    <property type="molecule type" value="Genomic_DNA"/>
</dbReference>
<dbReference type="STRING" id="1797247.A2419_00700"/>
<name>A0A1F4Y333_9BACT</name>
<organism evidence="2 3">
    <name type="scientific">Candidatus Adlerbacteria bacterium RIFOXYC1_FULL_48_26</name>
    <dbReference type="NCBI Taxonomy" id="1797247"/>
    <lineage>
        <taxon>Bacteria</taxon>
        <taxon>Candidatus Adleribacteriota</taxon>
    </lineage>
</organism>
<sequence>MNRLPYILAASLGLVVLAPVVASAQTGAANVGVSAEVRTTAASTSVKASAAATAAMDKKKDRAHQELQRRVDALASINARVQAMQQVTPSFKQSLANAIQTQTSAFQALDAKIQADTDEATLKADVQSITQSYRVYALVVPQIHIAAAADRAVSISTMMQTLGNKLAARIQAAADAGADVTALQTALNDLATKISNANTQAQASVSSTASLTPDTGDSAQMAANTAALKAARANLKTVEADLKAARADINVIVKGLAKIGPVGANATASSTTSVQ</sequence>
<feature type="chain" id="PRO_5009515575" description="DUF5667 domain-containing protein" evidence="1">
    <location>
        <begin position="25"/>
        <end position="275"/>
    </location>
</feature>
<dbReference type="Proteomes" id="UP000176568">
    <property type="component" value="Unassembled WGS sequence"/>
</dbReference>
<reference evidence="2 3" key="1">
    <citation type="journal article" date="2016" name="Nat. Commun.">
        <title>Thousands of microbial genomes shed light on interconnected biogeochemical processes in an aquifer system.</title>
        <authorList>
            <person name="Anantharaman K."/>
            <person name="Brown C.T."/>
            <person name="Hug L.A."/>
            <person name="Sharon I."/>
            <person name="Castelle C.J."/>
            <person name="Probst A.J."/>
            <person name="Thomas B.C."/>
            <person name="Singh A."/>
            <person name="Wilkins M.J."/>
            <person name="Karaoz U."/>
            <person name="Brodie E.L."/>
            <person name="Williams K.H."/>
            <person name="Hubbard S.S."/>
            <person name="Banfield J.F."/>
        </authorList>
    </citation>
    <scope>NUCLEOTIDE SEQUENCE [LARGE SCALE GENOMIC DNA]</scope>
</reference>
<evidence type="ECO:0000313" key="3">
    <source>
        <dbReference type="Proteomes" id="UP000176568"/>
    </source>
</evidence>
<protein>
    <recommendedName>
        <fullName evidence="4">DUF5667 domain-containing protein</fullName>
    </recommendedName>
</protein>
<comment type="caution">
    <text evidence="2">The sequence shown here is derived from an EMBL/GenBank/DDBJ whole genome shotgun (WGS) entry which is preliminary data.</text>
</comment>